<dbReference type="PROSITE" id="PS00209">
    <property type="entry name" value="HEMOCYANIN_1"/>
    <property type="match status" value="1"/>
</dbReference>
<dbReference type="InterPro" id="IPR013788">
    <property type="entry name" value="Hemocyanin/hexamerin"/>
</dbReference>
<evidence type="ECO:0000256" key="9">
    <source>
        <dbReference type="ARBA" id="ARBA00023008"/>
    </source>
</evidence>
<evidence type="ECO:0000256" key="12">
    <source>
        <dbReference type="ARBA" id="ARBA00053160"/>
    </source>
</evidence>
<keyword evidence="5" id="KW-0399">Innate immunity</keyword>
<dbReference type="GO" id="GO:0004503">
    <property type="term" value="F:tyrosinase activity"/>
    <property type="evidence" value="ECO:0007669"/>
    <property type="project" value="UniProtKB-ARBA"/>
</dbReference>
<dbReference type="OrthoDB" id="8119704at2759"/>
<evidence type="ECO:0000256" key="3">
    <source>
        <dbReference type="ARBA" id="ARBA00009928"/>
    </source>
</evidence>
<comment type="subcellular location">
    <subcellularLocation>
        <location evidence="2">Secreted</location>
    </subcellularLocation>
</comment>
<dbReference type="Pfam" id="PF03722">
    <property type="entry name" value="Hemocyanin_N"/>
    <property type="match status" value="1"/>
</dbReference>
<dbReference type="Gene3D" id="2.60.40.1520">
    <property type="entry name" value="Hemocyanin, C-terminal domain"/>
    <property type="match status" value="1"/>
</dbReference>
<keyword evidence="8" id="KW-0560">Oxidoreductase</keyword>
<dbReference type="InterPro" id="IPR037020">
    <property type="entry name" value="Hemocyanin_C_sf"/>
</dbReference>
<evidence type="ECO:0000256" key="5">
    <source>
        <dbReference type="ARBA" id="ARBA00022588"/>
    </source>
</evidence>
<dbReference type="GO" id="GO:0045087">
    <property type="term" value="P:innate immune response"/>
    <property type="evidence" value="ECO:0007669"/>
    <property type="project" value="UniProtKB-KW"/>
</dbReference>
<dbReference type="InterPro" id="IPR036697">
    <property type="entry name" value="Hemocyanin_N_sf"/>
</dbReference>
<keyword evidence="9" id="KW-0186">Copper</keyword>
<comment type="function">
    <text evidence="12">This is a copper-containing oxidase that functions in the formation of pigments such as melanins and other polyphenolic compounds. Catalyzes the oxidation of o-diphenols (N-acetyldopamine, 4-methylcatechol and dopamine). Cannot oxidize monophenols and p-phenols (L-tyrosine, tyramine, gentisic acid and hydroquinone). Binds to the surface of hemocytes and is involved in hemocyte melanization. Activation of the enzyme in response to bacterial lipopolysaccharides (LPS) suggests it may play a role in innate immunity.</text>
</comment>
<dbReference type="Proteomes" id="UP001153709">
    <property type="component" value="Chromosome 1"/>
</dbReference>
<dbReference type="InterPro" id="IPR002227">
    <property type="entry name" value="Tyrosinase_Cu-bd"/>
</dbReference>
<keyword evidence="15" id="KW-1185">Reference proteome</keyword>
<protein>
    <recommendedName>
        <fullName evidence="13">Tyrosinase copper-binding domain-containing protein</fullName>
    </recommendedName>
</protein>
<evidence type="ECO:0000256" key="7">
    <source>
        <dbReference type="ARBA" id="ARBA00022859"/>
    </source>
</evidence>
<keyword evidence="11" id="KW-1015">Disulfide bond</keyword>
<dbReference type="InterPro" id="IPR005204">
    <property type="entry name" value="Hemocyanin_N"/>
</dbReference>
<dbReference type="InterPro" id="IPR000896">
    <property type="entry name" value="Hemocyanin/hexamerin_mid_dom"/>
</dbReference>
<comment type="cofactor">
    <cofactor evidence="1">
        <name>Cu(2+)</name>
        <dbReference type="ChEBI" id="CHEBI:29036"/>
    </cofactor>
</comment>
<dbReference type="Pfam" id="PF00372">
    <property type="entry name" value="Hemocyanin_M"/>
    <property type="match status" value="1"/>
</dbReference>
<comment type="similarity">
    <text evidence="3">Belongs to the tyrosinase family.</text>
</comment>
<evidence type="ECO:0000313" key="15">
    <source>
        <dbReference type="Proteomes" id="UP001153709"/>
    </source>
</evidence>
<evidence type="ECO:0000256" key="10">
    <source>
        <dbReference type="ARBA" id="ARBA00023033"/>
    </source>
</evidence>
<feature type="domain" description="Tyrosinase copper-binding" evidence="13">
    <location>
        <begin position="400"/>
        <end position="411"/>
    </location>
</feature>
<keyword evidence="4" id="KW-0964">Secreted</keyword>
<evidence type="ECO:0000256" key="1">
    <source>
        <dbReference type="ARBA" id="ARBA00001973"/>
    </source>
</evidence>
<dbReference type="InterPro" id="IPR014756">
    <property type="entry name" value="Ig_E-set"/>
</dbReference>
<dbReference type="Pfam" id="PF03723">
    <property type="entry name" value="Hemocyanin_C"/>
    <property type="match status" value="1"/>
</dbReference>
<evidence type="ECO:0000256" key="2">
    <source>
        <dbReference type="ARBA" id="ARBA00004613"/>
    </source>
</evidence>
<gene>
    <name evidence="14" type="ORF">DIABBA_LOCUS236</name>
</gene>
<dbReference type="FunFam" id="2.60.40.1520:FF:000001">
    <property type="entry name" value="Hemocyanin subunit 2"/>
    <property type="match status" value="1"/>
</dbReference>
<dbReference type="FunFam" id="1.10.1280.10:FF:000004">
    <property type="entry name" value="Hemocyanin subunit 2"/>
    <property type="match status" value="1"/>
</dbReference>
<name>A0A9N9X8I1_DIABA</name>
<dbReference type="GO" id="GO:0006582">
    <property type="term" value="P:melanin metabolic process"/>
    <property type="evidence" value="ECO:0007669"/>
    <property type="project" value="UniProtKB-ARBA"/>
</dbReference>
<keyword evidence="7" id="KW-0391">Immunity</keyword>
<dbReference type="GO" id="GO:0046872">
    <property type="term" value="F:metal ion binding"/>
    <property type="evidence" value="ECO:0007669"/>
    <property type="project" value="UniProtKB-KW"/>
</dbReference>
<accession>A0A9N9X8I1</accession>
<dbReference type="Gene3D" id="1.10.1280.10">
    <property type="entry name" value="Di-copper center containing domain from catechol oxidase"/>
    <property type="match status" value="1"/>
</dbReference>
<evidence type="ECO:0000256" key="6">
    <source>
        <dbReference type="ARBA" id="ARBA00022723"/>
    </source>
</evidence>
<proteinExistence type="inferred from homology"/>
<sequence length="686" mass="80221">MSKKENLLLLFDRPTEPIVLPKGSEGVNFKVPKQYLKDEYQKFGPEFENRFENRFGGDDNKVTVKDISLPSLGEITDLGRDENFSLFIPKHRKLAGQLIKIFMGMKDPDDLMAVAVYARERVNPVLFNYAFSVALMHRSDTRDLDLPSVLFSFPDRYMDGKVFTRMREVANVVPEPQRTPILIPMDYTASDLEDEHRLAYFREDIGINLHHWHWHLVYPFEGPMEVVNKNRRGELFYYMHQQIMARYNFERLSNGMKRVERFTNFNDPIPEGYFPKLDSLVANRSYPARVPNMRWQNLRREVDQIYVDIDEMKRWRDRLFDAIHSGYARDENRRPVELTEYEGIDILGNMVESSILSPDRDYYGDLHNMGHTMASYVHDPDHRHLESFAVIGDSSTAMRDPFFYRWHAYMDDIFQNLKDRLPRYTVDQLNFANVTVQDVQVQTQGAPVNTLQTYWQQSDLDLSRGLDFQPRGAVLVRFTHLQHRPFTYKITVNNATNRPTVGTCRIFMAPRFDERRNPWLFRNQKNMFIELDKFRVNLKPGSNAISRDSSLSSVTIPFERTYRNLNTSRPSGGDALARFNLCGCGWPENMLIPKGNDRFEAELFVMISDYVNDRIDQDVVGQPGDAGSFCGIKDKLYPDRRSMGYPFDRQPRAGVDTLQQFLTPNMRVRNVIIQFNNRVLTPGENF</sequence>
<evidence type="ECO:0000259" key="13">
    <source>
        <dbReference type="PROSITE" id="PS00498"/>
    </source>
</evidence>
<keyword evidence="10" id="KW-0503">Monooxygenase</keyword>
<dbReference type="AlphaFoldDB" id="A0A9N9X8I1"/>
<dbReference type="PANTHER" id="PTHR11511">
    <property type="entry name" value="LARVAL STORAGE PROTEIN/PHENOLOXIDASE"/>
    <property type="match status" value="1"/>
</dbReference>
<dbReference type="PANTHER" id="PTHR11511:SF4">
    <property type="entry name" value="PHENOLOXIDASE 2-RELATED"/>
    <property type="match status" value="1"/>
</dbReference>
<keyword evidence="6" id="KW-0479">Metal-binding</keyword>
<dbReference type="PROSITE" id="PS00498">
    <property type="entry name" value="TYROSINASE_2"/>
    <property type="match status" value="1"/>
</dbReference>
<dbReference type="SUPFAM" id="SSF48056">
    <property type="entry name" value="Di-copper centre-containing domain"/>
    <property type="match status" value="1"/>
</dbReference>
<evidence type="ECO:0000256" key="8">
    <source>
        <dbReference type="ARBA" id="ARBA00023002"/>
    </source>
</evidence>
<dbReference type="Gene3D" id="1.20.1370.10">
    <property type="entry name" value="Hemocyanin, N-terminal domain"/>
    <property type="match status" value="1"/>
</dbReference>
<dbReference type="SUPFAM" id="SSF81296">
    <property type="entry name" value="E set domains"/>
    <property type="match status" value="1"/>
</dbReference>
<dbReference type="SUPFAM" id="SSF48050">
    <property type="entry name" value="Hemocyanin, N-terminal domain"/>
    <property type="match status" value="1"/>
</dbReference>
<dbReference type="GO" id="GO:0005576">
    <property type="term" value="C:extracellular region"/>
    <property type="evidence" value="ECO:0007669"/>
    <property type="project" value="UniProtKB-SubCell"/>
</dbReference>
<dbReference type="PRINTS" id="PR00187">
    <property type="entry name" value="HAEMOCYANIN"/>
</dbReference>
<reference evidence="14" key="1">
    <citation type="submission" date="2022-01" db="EMBL/GenBank/DDBJ databases">
        <authorList>
            <person name="King R."/>
        </authorList>
    </citation>
    <scope>NUCLEOTIDE SEQUENCE</scope>
</reference>
<dbReference type="InterPro" id="IPR005203">
    <property type="entry name" value="Hemocyanin_C"/>
</dbReference>
<dbReference type="InterPro" id="IPR008922">
    <property type="entry name" value="Di-copper_centre_dom_sf"/>
</dbReference>
<dbReference type="PROSITE" id="PS00210">
    <property type="entry name" value="HEMOCYANIN_2"/>
    <property type="match status" value="1"/>
</dbReference>
<organism evidence="14 15">
    <name type="scientific">Diabrotica balteata</name>
    <name type="common">Banded cucumber beetle</name>
    <dbReference type="NCBI Taxonomy" id="107213"/>
    <lineage>
        <taxon>Eukaryota</taxon>
        <taxon>Metazoa</taxon>
        <taxon>Ecdysozoa</taxon>
        <taxon>Arthropoda</taxon>
        <taxon>Hexapoda</taxon>
        <taxon>Insecta</taxon>
        <taxon>Pterygota</taxon>
        <taxon>Neoptera</taxon>
        <taxon>Endopterygota</taxon>
        <taxon>Coleoptera</taxon>
        <taxon>Polyphaga</taxon>
        <taxon>Cucujiformia</taxon>
        <taxon>Chrysomeloidea</taxon>
        <taxon>Chrysomelidae</taxon>
        <taxon>Galerucinae</taxon>
        <taxon>Diabroticina</taxon>
        <taxon>Diabroticites</taxon>
        <taxon>Diabrotica</taxon>
    </lineage>
</organism>
<evidence type="ECO:0000256" key="11">
    <source>
        <dbReference type="ARBA" id="ARBA00023157"/>
    </source>
</evidence>
<evidence type="ECO:0000313" key="14">
    <source>
        <dbReference type="EMBL" id="CAG9826091.1"/>
    </source>
</evidence>
<evidence type="ECO:0000256" key="4">
    <source>
        <dbReference type="ARBA" id="ARBA00022525"/>
    </source>
</evidence>
<dbReference type="EMBL" id="OU898276">
    <property type="protein sequence ID" value="CAG9826091.1"/>
    <property type="molecule type" value="Genomic_DNA"/>
</dbReference>